<dbReference type="PANTHER" id="PTHR33619">
    <property type="entry name" value="POLYSACCHARIDE EXPORT PROTEIN GFCE-RELATED"/>
    <property type="match status" value="1"/>
</dbReference>
<evidence type="ECO:0000259" key="3">
    <source>
        <dbReference type="Pfam" id="PF02563"/>
    </source>
</evidence>
<dbReference type="Gene3D" id="3.30.1950.10">
    <property type="entry name" value="wza like domain"/>
    <property type="match status" value="1"/>
</dbReference>
<feature type="domain" description="Polysaccharide export protein N-terminal" evidence="3">
    <location>
        <begin position="40"/>
        <end position="113"/>
    </location>
</feature>
<comment type="caution">
    <text evidence="5">The sequence shown here is derived from an EMBL/GenBank/DDBJ whole genome shotgun (WGS) entry which is preliminary data.</text>
</comment>
<keyword evidence="6" id="KW-1185">Reference proteome</keyword>
<protein>
    <submittedName>
        <fullName evidence="5">Polysaccharide export outer membrane protein</fullName>
    </submittedName>
</protein>
<organism evidence="5 6">
    <name type="scientific">Mycoplana azooxidifex</name>
    <dbReference type="NCBI Taxonomy" id="1636188"/>
    <lineage>
        <taxon>Bacteria</taxon>
        <taxon>Pseudomonadati</taxon>
        <taxon>Pseudomonadota</taxon>
        <taxon>Alphaproteobacteria</taxon>
        <taxon>Hyphomicrobiales</taxon>
        <taxon>Rhizobiaceae</taxon>
        <taxon>Mycoplana</taxon>
    </lineage>
</organism>
<name>A0A7W6D7H9_9HYPH</name>
<evidence type="ECO:0000256" key="1">
    <source>
        <dbReference type="ARBA" id="ARBA00022729"/>
    </source>
</evidence>
<dbReference type="EMBL" id="JACIEE010000006">
    <property type="protein sequence ID" value="MBB3978156.1"/>
    <property type="molecule type" value="Genomic_DNA"/>
</dbReference>
<accession>A0A7W6D7H9</accession>
<feature type="chain" id="PRO_5030542418" evidence="2">
    <location>
        <begin position="21"/>
        <end position="192"/>
    </location>
</feature>
<feature type="signal peptide" evidence="2">
    <location>
        <begin position="1"/>
        <end position="20"/>
    </location>
</feature>
<sequence length="192" mass="20767">MTFARTTRGATIAVAAIAMAAMTGCSGYRPAPKSFQEATIQPYRLDSGDRLRVTVFEQQSLSNTYLVDQAGYIAFPLVGSVPARGKTIQEMESIIAGKLRQGYLRDPDVSIEVANYRSIYLMGEVGQAGQYSYVAGMTVQNAIAVAGGFSPRANQSNVDVTRKVNGRVITGRISIAEPILAGDTIYVRERLF</sequence>
<keyword evidence="1 2" id="KW-0732">Signal</keyword>
<dbReference type="Gene3D" id="3.10.560.10">
    <property type="entry name" value="Outer membrane lipoprotein wza domain like"/>
    <property type="match status" value="1"/>
</dbReference>
<dbReference type="PROSITE" id="PS51257">
    <property type="entry name" value="PROKAR_LIPOPROTEIN"/>
    <property type="match status" value="1"/>
</dbReference>
<feature type="domain" description="Soluble ligand binding" evidence="4">
    <location>
        <begin position="119"/>
        <end position="169"/>
    </location>
</feature>
<dbReference type="Proteomes" id="UP000574761">
    <property type="component" value="Unassembled WGS sequence"/>
</dbReference>
<dbReference type="Pfam" id="PF10531">
    <property type="entry name" value="SLBB"/>
    <property type="match status" value="1"/>
</dbReference>
<dbReference type="RefSeq" id="WP_183806325.1">
    <property type="nucleotide sequence ID" value="NZ_JACIEE010000006.1"/>
</dbReference>
<evidence type="ECO:0000313" key="6">
    <source>
        <dbReference type="Proteomes" id="UP000574761"/>
    </source>
</evidence>
<evidence type="ECO:0000313" key="5">
    <source>
        <dbReference type="EMBL" id="MBB3978156.1"/>
    </source>
</evidence>
<dbReference type="GO" id="GO:0015159">
    <property type="term" value="F:polysaccharide transmembrane transporter activity"/>
    <property type="evidence" value="ECO:0007669"/>
    <property type="project" value="InterPro"/>
</dbReference>
<evidence type="ECO:0000256" key="2">
    <source>
        <dbReference type="SAM" id="SignalP"/>
    </source>
</evidence>
<gene>
    <name evidence="5" type="ORF">GGQ64_003370</name>
</gene>
<dbReference type="Pfam" id="PF02563">
    <property type="entry name" value="Poly_export"/>
    <property type="match status" value="1"/>
</dbReference>
<proteinExistence type="predicted"/>
<dbReference type="AlphaFoldDB" id="A0A7W6D7H9"/>
<dbReference type="InterPro" id="IPR049712">
    <property type="entry name" value="Poly_export"/>
</dbReference>
<evidence type="ECO:0000259" key="4">
    <source>
        <dbReference type="Pfam" id="PF10531"/>
    </source>
</evidence>
<dbReference type="PANTHER" id="PTHR33619:SF3">
    <property type="entry name" value="POLYSACCHARIDE EXPORT PROTEIN GFCE-RELATED"/>
    <property type="match status" value="1"/>
</dbReference>
<dbReference type="InterPro" id="IPR019554">
    <property type="entry name" value="Soluble_ligand-bd"/>
</dbReference>
<reference evidence="5 6" key="1">
    <citation type="submission" date="2020-08" db="EMBL/GenBank/DDBJ databases">
        <title>Genomic Encyclopedia of Type Strains, Phase IV (KMG-IV): sequencing the most valuable type-strain genomes for metagenomic binning, comparative biology and taxonomic classification.</title>
        <authorList>
            <person name="Goeker M."/>
        </authorList>
    </citation>
    <scope>NUCLEOTIDE SEQUENCE [LARGE SCALE GENOMIC DNA]</scope>
    <source>
        <strain evidence="5 6">DSM 100211</strain>
    </source>
</reference>
<dbReference type="InterPro" id="IPR003715">
    <property type="entry name" value="Poly_export_N"/>
</dbReference>